<dbReference type="Proteomes" id="UP000008383">
    <property type="component" value="Unassembled WGS sequence"/>
</dbReference>
<dbReference type="GeneID" id="9583764"/>
<dbReference type="RefSeq" id="XP_003017869.1">
    <property type="nucleotide sequence ID" value="XM_003017823.1"/>
</dbReference>
<accession>D4DLQ1</accession>
<evidence type="ECO:0000256" key="1">
    <source>
        <dbReference type="SAM" id="SignalP"/>
    </source>
</evidence>
<keyword evidence="3" id="KW-1185">Reference proteome</keyword>
<feature type="signal peptide" evidence="1">
    <location>
        <begin position="1"/>
        <end position="18"/>
    </location>
</feature>
<reference evidence="3" key="1">
    <citation type="journal article" date="2011" name="Genome Biol.">
        <title>Comparative and functional genomics provide insights into the pathogenicity of dermatophytic fungi.</title>
        <authorList>
            <person name="Burmester A."/>
            <person name="Shelest E."/>
            <person name="Gloeckner G."/>
            <person name="Heddergott C."/>
            <person name="Schindler S."/>
            <person name="Staib P."/>
            <person name="Heidel A."/>
            <person name="Felder M."/>
            <person name="Petzold A."/>
            <person name="Szafranski K."/>
            <person name="Feuermann M."/>
            <person name="Pedruzzi I."/>
            <person name="Priebe S."/>
            <person name="Groth M."/>
            <person name="Winkler R."/>
            <person name="Li W."/>
            <person name="Kniemeyer O."/>
            <person name="Schroeckh V."/>
            <person name="Hertweck C."/>
            <person name="Hube B."/>
            <person name="White T.C."/>
            <person name="Platzer M."/>
            <person name="Guthke R."/>
            <person name="Heitman J."/>
            <person name="Woestemeyer J."/>
            <person name="Zipfel P.F."/>
            <person name="Monod M."/>
            <person name="Brakhage A.A."/>
        </authorList>
    </citation>
    <scope>NUCLEOTIDE SEQUENCE [LARGE SCALE GENOMIC DNA]</scope>
    <source>
        <strain evidence="3">HKI 0517</strain>
    </source>
</reference>
<feature type="chain" id="PRO_5003055972" evidence="1">
    <location>
        <begin position="19"/>
        <end position="286"/>
    </location>
</feature>
<gene>
    <name evidence="2" type="ORF">TRV_08125</name>
</gene>
<dbReference type="InterPro" id="IPR049511">
    <property type="entry name" value="PGH-like_rpt"/>
</dbReference>
<protein>
    <submittedName>
        <fullName evidence="2">Uncharacterized protein</fullName>
    </submittedName>
</protein>
<dbReference type="HOGENOM" id="CLU_076340_0_0_1"/>
<comment type="caution">
    <text evidence="2">The sequence shown here is derived from an EMBL/GenBank/DDBJ whole genome shotgun (WGS) entry which is preliminary data.</text>
</comment>
<evidence type="ECO:0000313" key="3">
    <source>
        <dbReference type="Proteomes" id="UP000008383"/>
    </source>
</evidence>
<dbReference type="AlphaFoldDB" id="D4DLQ1"/>
<proteinExistence type="predicted"/>
<organism evidence="2 3">
    <name type="scientific">Trichophyton verrucosum (strain HKI 0517)</name>
    <dbReference type="NCBI Taxonomy" id="663202"/>
    <lineage>
        <taxon>Eukaryota</taxon>
        <taxon>Fungi</taxon>
        <taxon>Dikarya</taxon>
        <taxon>Ascomycota</taxon>
        <taxon>Pezizomycotina</taxon>
        <taxon>Eurotiomycetes</taxon>
        <taxon>Eurotiomycetidae</taxon>
        <taxon>Onygenales</taxon>
        <taxon>Arthrodermataceae</taxon>
        <taxon>Trichophyton</taxon>
    </lineage>
</organism>
<dbReference type="EMBL" id="ACYE01000517">
    <property type="protein sequence ID" value="EFE37224.1"/>
    <property type="molecule type" value="Genomic_DNA"/>
</dbReference>
<sequence>MKFSIFSAASLLATAALAGTAWEERHGLAFDPFKHTFDQLTKKGYRPTYLTGDAESNGDPRHNGIFKTHLLDGISWTAEYGYEPKKFGETIKNLRSEGYFPMQVQGYNIGKEPTEGHLRRFNGIWNKYIDGRTVRWELLVDSTKDQVTEALHKFPPKGYRLVSLSGYGIRSEQRFTAVFQRTPGPDWKAALGMRRDEYQRRTEEMRKLGFFPADLSVYNIQGTVFFSAIWQQEGGKLDKSMSRFGMTAKELEDWFNQYKEKGYEPMTVCGYLEHDSLKYAAIIGKP</sequence>
<dbReference type="KEGG" id="tve:TRV_08125"/>
<name>D4DLQ1_TRIVH</name>
<evidence type="ECO:0000313" key="2">
    <source>
        <dbReference type="EMBL" id="EFE37224.1"/>
    </source>
</evidence>
<keyword evidence="1" id="KW-0732">Signal</keyword>
<dbReference type="Pfam" id="PF17660">
    <property type="entry name" value="BTRD1"/>
    <property type="match status" value="5"/>
</dbReference>
<dbReference type="OrthoDB" id="5946976at2759"/>